<dbReference type="EMBL" id="JAJEPS010000009">
    <property type="protein sequence ID" value="MCC2126586.1"/>
    <property type="molecule type" value="Genomic_DNA"/>
</dbReference>
<gene>
    <name evidence="3" type="ORF">LKD36_10375</name>
</gene>
<dbReference type="Proteomes" id="UP001198220">
    <property type="component" value="Unassembled WGS sequence"/>
</dbReference>
<keyword evidence="4" id="KW-1185">Reference proteome</keyword>
<organism evidence="3 4">
    <name type="scientific">Hominiventricola filiformis</name>
    <dbReference type="NCBI Taxonomy" id="2885352"/>
    <lineage>
        <taxon>Bacteria</taxon>
        <taxon>Bacillati</taxon>
        <taxon>Bacillota</taxon>
        <taxon>Clostridia</taxon>
        <taxon>Lachnospirales</taxon>
        <taxon>Lachnospiraceae</taxon>
        <taxon>Hominiventricola</taxon>
    </lineage>
</organism>
<dbReference type="PROSITE" id="PS50164">
    <property type="entry name" value="GIY_YIG"/>
    <property type="match status" value="1"/>
</dbReference>
<dbReference type="InterPro" id="IPR035901">
    <property type="entry name" value="GIY-YIG_endonuc_sf"/>
</dbReference>
<accession>A0AAE3A5Y3</accession>
<dbReference type="Pfam" id="PF01541">
    <property type="entry name" value="GIY-YIG"/>
    <property type="match status" value="1"/>
</dbReference>
<feature type="domain" description="GIY-YIG" evidence="2">
    <location>
        <begin position="1"/>
        <end position="77"/>
    </location>
</feature>
<dbReference type="SUPFAM" id="SSF82771">
    <property type="entry name" value="GIY-YIG endonuclease"/>
    <property type="match status" value="1"/>
</dbReference>
<evidence type="ECO:0000313" key="3">
    <source>
        <dbReference type="EMBL" id="MCC2126586.1"/>
    </source>
</evidence>
<reference evidence="3 4" key="1">
    <citation type="submission" date="2021-10" db="EMBL/GenBank/DDBJ databases">
        <title>Anaerobic single-cell dispensing facilitates the cultivation of human gut bacteria.</title>
        <authorList>
            <person name="Afrizal A."/>
        </authorList>
    </citation>
    <scope>NUCLEOTIDE SEQUENCE [LARGE SCALE GENOMIC DNA]</scope>
    <source>
        <strain evidence="3 4">CLA-AA-H276</strain>
    </source>
</reference>
<dbReference type="InterPro" id="IPR000305">
    <property type="entry name" value="GIY-YIG_endonuc"/>
</dbReference>
<comment type="caution">
    <text evidence="3">The sequence shown here is derived from an EMBL/GenBank/DDBJ whole genome shotgun (WGS) entry which is preliminary data.</text>
</comment>
<evidence type="ECO:0000313" key="4">
    <source>
        <dbReference type="Proteomes" id="UP001198220"/>
    </source>
</evidence>
<evidence type="ECO:0000256" key="1">
    <source>
        <dbReference type="ARBA" id="ARBA00007435"/>
    </source>
</evidence>
<dbReference type="PANTHER" id="PTHR34477:SF1">
    <property type="entry name" value="UPF0213 PROTEIN YHBQ"/>
    <property type="match status" value="1"/>
</dbReference>
<dbReference type="Gene3D" id="3.40.1440.10">
    <property type="entry name" value="GIY-YIG endonuclease"/>
    <property type="match status" value="1"/>
</dbReference>
<evidence type="ECO:0000259" key="2">
    <source>
        <dbReference type="PROSITE" id="PS50164"/>
    </source>
</evidence>
<comment type="similarity">
    <text evidence="1">Belongs to the UPF0213 family.</text>
</comment>
<dbReference type="PANTHER" id="PTHR34477">
    <property type="entry name" value="UPF0213 PROTEIN YHBQ"/>
    <property type="match status" value="1"/>
</dbReference>
<dbReference type="AlphaFoldDB" id="A0AAE3A5Y3"/>
<name>A0AAE3A5Y3_9FIRM</name>
<dbReference type="RefSeq" id="WP_308459547.1">
    <property type="nucleotide sequence ID" value="NZ_JAJEPS010000009.1"/>
</dbReference>
<proteinExistence type="inferred from homology"/>
<dbReference type="InterPro" id="IPR050190">
    <property type="entry name" value="UPF0213_domain"/>
</dbReference>
<sequence length="113" mass="13366">MAYIYMVRCQDASLYTGIAQDVGRRMREHYYKKKTGAKYTKSRQVESLEMVWKTDSWAGAARLENYVKHLKKAQKEELIRHPETVEELFGEKLKGERYEPCPGLNLQMFLENE</sequence>
<protein>
    <submittedName>
        <fullName evidence="3">GIY-YIG nuclease family protein</fullName>
    </submittedName>
</protein>